<dbReference type="Pfam" id="PF13377">
    <property type="entry name" value="Peripla_BP_3"/>
    <property type="match status" value="1"/>
</dbReference>
<dbReference type="STRING" id="229920.ADM99_02100"/>
<keyword evidence="6" id="KW-1185">Reference proteome</keyword>
<dbReference type="PANTHER" id="PTHR30146:SF109">
    <property type="entry name" value="HTH-TYPE TRANSCRIPTIONAL REGULATOR GALS"/>
    <property type="match status" value="1"/>
</dbReference>
<protein>
    <recommendedName>
        <fullName evidence="4">HTH lacI-type domain-containing protein</fullName>
    </recommendedName>
</protein>
<dbReference type="PRINTS" id="PR00036">
    <property type="entry name" value="HTHLACI"/>
</dbReference>
<dbReference type="InterPro" id="IPR010982">
    <property type="entry name" value="Lambda_DNA-bd_dom_sf"/>
</dbReference>
<evidence type="ECO:0000256" key="1">
    <source>
        <dbReference type="ARBA" id="ARBA00023015"/>
    </source>
</evidence>
<reference evidence="5 6" key="1">
    <citation type="submission" date="2015-07" db="EMBL/GenBank/DDBJ databases">
        <title>Genome sequence of Leptolinea tardivitalis DSM 16556.</title>
        <authorList>
            <person name="Hemp J."/>
            <person name="Ward L.M."/>
            <person name="Pace L.A."/>
            <person name="Fischer W.W."/>
        </authorList>
    </citation>
    <scope>NUCLEOTIDE SEQUENCE [LARGE SCALE GENOMIC DNA]</scope>
    <source>
        <strain evidence="5 6">YMTK-2</strain>
    </source>
</reference>
<dbReference type="EMBL" id="LGCK01000004">
    <property type="protein sequence ID" value="KPL74047.1"/>
    <property type="molecule type" value="Genomic_DNA"/>
</dbReference>
<evidence type="ECO:0000256" key="3">
    <source>
        <dbReference type="ARBA" id="ARBA00023163"/>
    </source>
</evidence>
<dbReference type="OrthoDB" id="9784962at2"/>
<dbReference type="SMART" id="SM00354">
    <property type="entry name" value="HTH_LACI"/>
    <property type="match status" value="1"/>
</dbReference>
<accession>A0A0P6WUV6</accession>
<organism evidence="5 6">
    <name type="scientific">Leptolinea tardivitalis</name>
    <dbReference type="NCBI Taxonomy" id="229920"/>
    <lineage>
        <taxon>Bacteria</taxon>
        <taxon>Bacillati</taxon>
        <taxon>Chloroflexota</taxon>
        <taxon>Anaerolineae</taxon>
        <taxon>Anaerolineales</taxon>
        <taxon>Anaerolineaceae</taxon>
        <taxon>Leptolinea</taxon>
    </lineage>
</organism>
<sequence>MTKNLTPTIYDVATAAHVSIATVSRVINNLEKVKPETRAAVLEAIDALGFVPKADARARAIRTQRRIGVITPFFTAPSFVQRLRGVAAALGPTPYELVIYTVTNSKHLNSYLDTLPLTGNLDGLIILSLELTDHYVQRLLDYHLETVLVEYPHDLLCSVEIDNEDGGKQAAGYFYKKGLRRFAFVGDTSTAEYGIHPISLRLNGFRKELTRLGAKLPDCQILIAPYDINKTREQAVQFLQNQELPLAIFAATDLQAISIIQAARQLDLKIPEDLAVIGFDDLDMAEYFNLTTIRQHLDESGQIAVEMLLSRLNNPGRPVQISKLPLEIIERGTA</sequence>
<dbReference type="InterPro" id="IPR000843">
    <property type="entry name" value="HTH_LacI"/>
</dbReference>
<evidence type="ECO:0000256" key="2">
    <source>
        <dbReference type="ARBA" id="ARBA00023125"/>
    </source>
</evidence>
<dbReference type="PROSITE" id="PS50932">
    <property type="entry name" value="HTH_LACI_2"/>
    <property type="match status" value="1"/>
</dbReference>
<gene>
    <name evidence="5" type="ORF">ADM99_02100</name>
</gene>
<keyword evidence="2" id="KW-0238">DNA-binding</keyword>
<dbReference type="CDD" id="cd06267">
    <property type="entry name" value="PBP1_LacI_sugar_binding-like"/>
    <property type="match status" value="1"/>
</dbReference>
<dbReference type="InterPro" id="IPR028082">
    <property type="entry name" value="Peripla_BP_I"/>
</dbReference>
<name>A0A0P6WUV6_9CHLR</name>
<dbReference type="PROSITE" id="PS00356">
    <property type="entry name" value="HTH_LACI_1"/>
    <property type="match status" value="1"/>
</dbReference>
<comment type="caution">
    <text evidence="5">The sequence shown here is derived from an EMBL/GenBank/DDBJ whole genome shotgun (WGS) entry which is preliminary data.</text>
</comment>
<evidence type="ECO:0000313" key="6">
    <source>
        <dbReference type="Proteomes" id="UP000050430"/>
    </source>
</evidence>
<dbReference type="Pfam" id="PF00356">
    <property type="entry name" value="LacI"/>
    <property type="match status" value="1"/>
</dbReference>
<dbReference type="Gene3D" id="1.10.260.40">
    <property type="entry name" value="lambda repressor-like DNA-binding domains"/>
    <property type="match status" value="1"/>
</dbReference>
<dbReference type="PANTHER" id="PTHR30146">
    <property type="entry name" value="LACI-RELATED TRANSCRIPTIONAL REPRESSOR"/>
    <property type="match status" value="1"/>
</dbReference>
<dbReference type="Proteomes" id="UP000050430">
    <property type="component" value="Unassembled WGS sequence"/>
</dbReference>
<dbReference type="SUPFAM" id="SSF53822">
    <property type="entry name" value="Periplasmic binding protein-like I"/>
    <property type="match status" value="1"/>
</dbReference>
<dbReference type="GO" id="GO:0003700">
    <property type="term" value="F:DNA-binding transcription factor activity"/>
    <property type="evidence" value="ECO:0007669"/>
    <property type="project" value="TreeGrafter"/>
</dbReference>
<dbReference type="AlphaFoldDB" id="A0A0P6WUV6"/>
<dbReference type="RefSeq" id="WP_062423019.1">
    <property type="nucleotide sequence ID" value="NZ_BBYA01000012.1"/>
</dbReference>
<feature type="domain" description="HTH lacI-type" evidence="4">
    <location>
        <begin position="7"/>
        <end position="61"/>
    </location>
</feature>
<dbReference type="CDD" id="cd01392">
    <property type="entry name" value="HTH_LacI"/>
    <property type="match status" value="1"/>
</dbReference>
<proteinExistence type="predicted"/>
<dbReference type="GO" id="GO:0000976">
    <property type="term" value="F:transcription cis-regulatory region binding"/>
    <property type="evidence" value="ECO:0007669"/>
    <property type="project" value="TreeGrafter"/>
</dbReference>
<dbReference type="InterPro" id="IPR046335">
    <property type="entry name" value="LacI/GalR-like_sensor"/>
</dbReference>
<evidence type="ECO:0000259" key="4">
    <source>
        <dbReference type="PROSITE" id="PS50932"/>
    </source>
</evidence>
<keyword evidence="1" id="KW-0805">Transcription regulation</keyword>
<keyword evidence="3" id="KW-0804">Transcription</keyword>
<dbReference type="SUPFAM" id="SSF47413">
    <property type="entry name" value="lambda repressor-like DNA-binding domains"/>
    <property type="match status" value="1"/>
</dbReference>
<evidence type="ECO:0000313" key="5">
    <source>
        <dbReference type="EMBL" id="KPL74047.1"/>
    </source>
</evidence>
<dbReference type="Gene3D" id="3.40.50.2300">
    <property type="match status" value="2"/>
</dbReference>